<dbReference type="EMBL" id="KK198763">
    <property type="protein sequence ID" value="KCW47971.1"/>
    <property type="molecule type" value="Genomic_DNA"/>
</dbReference>
<proteinExistence type="predicted"/>
<name>A0A059A2S9_EUCGR</name>
<dbReference type="Gramene" id="KCW47971">
    <property type="protein sequence ID" value="KCW47971"/>
    <property type="gene ID" value="EUGRSUZ_K01703"/>
</dbReference>
<reference evidence="1" key="1">
    <citation type="submission" date="2013-07" db="EMBL/GenBank/DDBJ databases">
        <title>The genome of Eucalyptus grandis.</title>
        <authorList>
            <person name="Schmutz J."/>
            <person name="Hayes R."/>
            <person name="Myburg A."/>
            <person name="Tuskan G."/>
            <person name="Grattapaglia D."/>
            <person name="Rokhsar D.S."/>
        </authorList>
    </citation>
    <scope>NUCLEOTIDE SEQUENCE</scope>
    <source>
        <tissue evidence="1">Leaf extractions</tissue>
    </source>
</reference>
<protein>
    <submittedName>
        <fullName evidence="1">Uncharacterized protein</fullName>
    </submittedName>
</protein>
<dbReference type="InParanoid" id="A0A059A2S9"/>
<sequence length="67" mass="7350">MGVSWKVGWGLGRWLTCLRTDSTPGLTCTIVESTKIRIEPIDCHWSPALINSGNSLYALDRMITAVG</sequence>
<organism evidence="1">
    <name type="scientific">Eucalyptus grandis</name>
    <name type="common">Flooded gum</name>
    <dbReference type="NCBI Taxonomy" id="71139"/>
    <lineage>
        <taxon>Eukaryota</taxon>
        <taxon>Viridiplantae</taxon>
        <taxon>Streptophyta</taxon>
        <taxon>Embryophyta</taxon>
        <taxon>Tracheophyta</taxon>
        <taxon>Spermatophyta</taxon>
        <taxon>Magnoliopsida</taxon>
        <taxon>eudicotyledons</taxon>
        <taxon>Gunneridae</taxon>
        <taxon>Pentapetalae</taxon>
        <taxon>rosids</taxon>
        <taxon>malvids</taxon>
        <taxon>Myrtales</taxon>
        <taxon>Myrtaceae</taxon>
        <taxon>Myrtoideae</taxon>
        <taxon>Eucalypteae</taxon>
        <taxon>Eucalyptus</taxon>
    </lineage>
</organism>
<gene>
    <name evidence="1" type="ORF">EUGRSUZ_K01703</name>
</gene>
<dbReference type="AlphaFoldDB" id="A0A059A2S9"/>
<evidence type="ECO:0000313" key="1">
    <source>
        <dbReference type="EMBL" id="KCW47971.1"/>
    </source>
</evidence>
<accession>A0A059A2S9</accession>